<dbReference type="Pfam" id="PF00271">
    <property type="entry name" value="Helicase_C"/>
    <property type="match status" value="1"/>
</dbReference>
<sequence>MTAATQGYRLLNQTTTVEALSNLFKSRANTTPGKNERQKFGAKIPTIIAMVDELAGDGAGAPFVHKLAEWLHQQFIEPFEGTQSPFKVVLIVADASLSNEIVLNSFLNSGDRAPDKVFISQSRGEAPFRVTGTYTKVGLRKHPTLHVMTNSYPASELSIDYSIRLSPVTPGLTSDGKKQVIRQAIREQLEDKLLMNAYQEIQRGLKQGAEQLIFFAQNKAFLRQLGEKLTKGADALCQSEQVAVLDQSVPPHERLKLVQEPHRDRIRVFLMTSSGARGVSFPKTDWIIAAIPRFNIEAALMEVAQLIYRGRGMYRDPETKEPVSGDEKARRLVMLINDFLVIEEDIDRNRAWLRQASDLLTLLVMLRSTIHTRIKGDAGLKRQRISFVPVGSIGDEELLSLMSEDVWSFLREARVAICDSRYEEVKGVVSKAVQLTSKIFAHFKLQGLAPDRNAKSYVDYQTLEAIVKAVSRPSSRLVPSLDNQALVIPESLTCIGPFWMENWSERKTEERFSFEGWRSDIQENSGHLLRLLRKIYEGTDFPPKLKRPAKELHKLLIREQKERILEYSTFQALETENLVISLPLDYPHFWSEHLEEDISRKKVLEDPEVWRNALGRSLTPQGLVMPVVAQYQSFPWVAAIGRRVFAQLETTFDDRYFMASSELNLLNTMLFEDEAETNF</sequence>
<name>A0ABV4Y9S9_9CYAN</name>
<dbReference type="InterPro" id="IPR027417">
    <property type="entry name" value="P-loop_NTPase"/>
</dbReference>
<protein>
    <submittedName>
        <fullName evidence="2">Helicase-related protein</fullName>
    </submittedName>
</protein>
<dbReference type="GO" id="GO:0004386">
    <property type="term" value="F:helicase activity"/>
    <property type="evidence" value="ECO:0007669"/>
    <property type="project" value="UniProtKB-KW"/>
</dbReference>
<dbReference type="EMBL" id="JBHFNS010000042">
    <property type="protein sequence ID" value="MFB2935569.1"/>
    <property type="molecule type" value="Genomic_DNA"/>
</dbReference>
<keyword evidence="2" id="KW-0067">ATP-binding</keyword>
<gene>
    <name evidence="2" type="ORF">ACE1B6_09835</name>
</gene>
<keyword evidence="2" id="KW-0547">Nucleotide-binding</keyword>
<dbReference type="SUPFAM" id="SSF52540">
    <property type="entry name" value="P-loop containing nucleoside triphosphate hydrolases"/>
    <property type="match status" value="1"/>
</dbReference>
<organism evidence="2 3">
    <name type="scientific">Floridaenema fluviatile BLCC-F154</name>
    <dbReference type="NCBI Taxonomy" id="3153640"/>
    <lineage>
        <taxon>Bacteria</taxon>
        <taxon>Bacillati</taxon>
        <taxon>Cyanobacteriota</taxon>
        <taxon>Cyanophyceae</taxon>
        <taxon>Oscillatoriophycideae</taxon>
        <taxon>Aerosakkonematales</taxon>
        <taxon>Aerosakkonemataceae</taxon>
        <taxon>Floridanema</taxon>
        <taxon>Floridanema fluviatile</taxon>
    </lineage>
</organism>
<evidence type="ECO:0000313" key="2">
    <source>
        <dbReference type="EMBL" id="MFB2935569.1"/>
    </source>
</evidence>
<keyword evidence="2" id="KW-0378">Hydrolase</keyword>
<dbReference type="InterPro" id="IPR001650">
    <property type="entry name" value="Helicase_C-like"/>
</dbReference>
<evidence type="ECO:0000313" key="3">
    <source>
        <dbReference type="Proteomes" id="UP001576776"/>
    </source>
</evidence>
<keyword evidence="3" id="KW-1185">Reference proteome</keyword>
<accession>A0ABV4Y9S9</accession>
<dbReference type="Gene3D" id="3.40.50.300">
    <property type="entry name" value="P-loop containing nucleotide triphosphate hydrolases"/>
    <property type="match status" value="1"/>
</dbReference>
<keyword evidence="2" id="KW-0347">Helicase</keyword>
<dbReference type="RefSeq" id="WP_413257080.1">
    <property type="nucleotide sequence ID" value="NZ_JBHFNS010000042.1"/>
</dbReference>
<proteinExistence type="predicted"/>
<comment type="caution">
    <text evidence="2">The sequence shown here is derived from an EMBL/GenBank/DDBJ whole genome shotgun (WGS) entry which is preliminary data.</text>
</comment>
<dbReference type="Proteomes" id="UP001576776">
    <property type="component" value="Unassembled WGS sequence"/>
</dbReference>
<feature type="domain" description="Helicase C-terminal" evidence="1">
    <location>
        <begin position="205"/>
        <end position="297"/>
    </location>
</feature>
<reference evidence="2 3" key="1">
    <citation type="submission" date="2024-09" db="EMBL/GenBank/DDBJ databases">
        <title>Floridaenema gen nov. (Aerosakkonemataceae, Aerosakkonematales ord. nov., Cyanobacteria) from benthic tropical and subtropical fresh waters, with the description of four new species.</title>
        <authorList>
            <person name="Moretto J.A."/>
            <person name="Berthold D.E."/>
            <person name="Lefler F.W."/>
            <person name="Huang I.-S."/>
            <person name="Laughinghouse H. IV."/>
        </authorList>
    </citation>
    <scope>NUCLEOTIDE SEQUENCE [LARGE SCALE GENOMIC DNA]</scope>
    <source>
        <strain evidence="2 3">BLCC-F154</strain>
    </source>
</reference>
<evidence type="ECO:0000259" key="1">
    <source>
        <dbReference type="Pfam" id="PF00271"/>
    </source>
</evidence>